<dbReference type="Gene3D" id="2.60.120.1440">
    <property type="match status" value="1"/>
</dbReference>
<evidence type="ECO:0000259" key="2">
    <source>
        <dbReference type="Pfam" id="PF04773"/>
    </source>
</evidence>
<feature type="domain" description="FecR protein" evidence="2">
    <location>
        <begin position="66"/>
        <end position="150"/>
    </location>
</feature>
<keyword evidence="1" id="KW-0812">Transmembrane</keyword>
<evidence type="ECO:0000313" key="4">
    <source>
        <dbReference type="EMBL" id="MBO1363418.1"/>
    </source>
</evidence>
<protein>
    <submittedName>
        <fullName evidence="4">FecR domain-containing protein</fullName>
    </submittedName>
</protein>
<proteinExistence type="predicted"/>
<evidence type="ECO:0000313" key="5">
    <source>
        <dbReference type="Proteomes" id="UP000664265"/>
    </source>
</evidence>
<dbReference type="RefSeq" id="WP_107581446.1">
    <property type="nucleotide sequence ID" value="NZ_JAERMS010000016.1"/>
</dbReference>
<dbReference type="PANTHER" id="PTHR30273:SF2">
    <property type="entry name" value="PROTEIN FECR"/>
    <property type="match status" value="1"/>
</dbReference>
<keyword evidence="1" id="KW-1133">Transmembrane helix</keyword>
<feature type="transmembrane region" description="Helical" evidence="1">
    <location>
        <begin position="34"/>
        <end position="55"/>
    </location>
</feature>
<dbReference type="EMBL" id="JAERMS010000016">
    <property type="protein sequence ID" value="MBO1363418.1"/>
    <property type="molecule type" value="Genomic_DNA"/>
</dbReference>
<name>A0ABS3M5G3_9BACT</name>
<dbReference type="Pfam" id="PF16344">
    <property type="entry name" value="FecR_C"/>
    <property type="match status" value="1"/>
</dbReference>
<dbReference type="Pfam" id="PF04773">
    <property type="entry name" value="FecR"/>
    <property type="match status" value="1"/>
</dbReference>
<organism evidence="4 5">
    <name type="scientific">Prevotella illustrans</name>
    <dbReference type="NCBI Taxonomy" id="2800387"/>
    <lineage>
        <taxon>Bacteria</taxon>
        <taxon>Pseudomonadati</taxon>
        <taxon>Bacteroidota</taxon>
        <taxon>Bacteroidia</taxon>
        <taxon>Bacteroidales</taxon>
        <taxon>Prevotellaceae</taxon>
        <taxon>Prevotella</taxon>
    </lineage>
</organism>
<evidence type="ECO:0000256" key="1">
    <source>
        <dbReference type="SAM" id="Phobius"/>
    </source>
</evidence>
<sequence>MKFVLHHYRPGRFDPRKGYERFARSQSLPVRRRLWPVWVAAAIVALVAFGAYGWFKTRLTTLSADTVARTYTLADSTRVVLAPGASISWRGSYDRQVSMTGRAYFEIRHDDRHPFTVVGTHFLVSDLGTRFEIVDGVGQTRVLVTEGAVRFAGAQSRQSVELRQGMEAVLKHNEACPRLLATPNTNHAVWATHRFHFDRTPLRRVLDDLEAYYDVRLRTTAPDQLLTGDFTADSLQTLIKVIEQAMDVEIEVHPL</sequence>
<dbReference type="InterPro" id="IPR012373">
    <property type="entry name" value="Ferrdict_sens_TM"/>
</dbReference>
<keyword evidence="5" id="KW-1185">Reference proteome</keyword>
<dbReference type="InterPro" id="IPR032508">
    <property type="entry name" value="FecR_C"/>
</dbReference>
<dbReference type="PANTHER" id="PTHR30273">
    <property type="entry name" value="PERIPLASMIC SIGNAL SENSOR AND SIGMA FACTOR ACTIVATOR FECR-RELATED"/>
    <property type="match status" value="1"/>
</dbReference>
<keyword evidence="1" id="KW-0472">Membrane</keyword>
<gene>
    <name evidence="4" type="ORF">JHU38_06460</name>
</gene>
<dbReference type="Gene3D" id="3.55.50.30">
    <property type="match status" value="1"/>
</dbReference>
<feature type="domain" description="Protein FecR C-terminal" evidence="3">
    <location>
        <begin position="194"/>
        <end position="252"/>
    </location>
</feature>
<dbReference type="Proteomes" id="UP000664265">
    <property type="component" value="Unassembled WGS sequence"/>
</dbReference>
<reference evidence="4 5" key="1">
    <citation type="submission" date="2021-01" db="EMBL/GenBank/DDBJ databases">
        <title>Prevotella A2931 sp. nov.</title>
        <authorList>
            <person name="Buhl M."/>
            <person name="Oberhettinger P."/>
        </authorList>
    </citation>
    <scope>NUCLEOTIDE SEQUENCE [LARGE SCALE GENOMIC DNA]</scope>
    <source>
        <strain evidence="4 5">A2931</strain>
    </source>
</reference>
<comment type="caution">
    <text evidence="4">The sequence shown here is derived from an EMBL/GenBank/DDBJ whole genome shotgun (WGS) entry which is preliminary data.</text>
</comment>
<evidence type="ECO:0000259" key="3">
    <source>
        <dbReference type="Pfam" id="PF16344"/>
    </source>
</evidence>
<accession>A0ABS3M5G3</accession>
<dbReference type="InterPro" id="IPR006860">
    <property type="entry name" value="FecR"/>
</dbReference>